<reference evidence="3" key="1">
    <citation type="submission" date="2022-10" db="EMBL/GenBank/DDBJ databases">
        <title>Genome assembly of Pristionchus species.</title>
        <authorList>
            <person name="Yoshida K."/>
            <person name="Sommer R.J."/>
        </authorList>
    </citation>
    <scope>NUCLEOTIDE SEQUENCE [LARGE SCALE GENOMIC DNA]</scope>
    <source>
        <strain evidence="3">RS5460</strain>
    </source>
</reference>
<comment type="caution">
    <text evidence="2">The sequence shown here is derived from an EMBL/GenBank/DDBJ whole genome shotgun (WGS) entry which is preliminary data.</text>
</comment>
<accession>A0AAN5CG47</accession>
<feature type="non-terminal residue" evidence="2">
    <location>
        <position position="106"/>
    </location>
</feature>
<dbReference type="AlphaFoldDB" id="A0AAN5CG47"/>
<proteinExistence type="predicted"/>
<sequence>MTWRLVEEDGSGVDMDGMAPLEMVHHQQPLSFDVSAYEVCHSVSPRIDVTRNSRRKEMRGNGKLLTPIHTNQRFARLDRPYTITNPRHAKISRIDVSRGRAQGKRG</sequence>
<evidence type="ECO:0000313" key="2">
    <source>
        <dbReference type="EMBL" id="GMR42364.1"/>
    </source>
</evidence>
<keyword evidence="3" id="KW-1185">Reference proteome</keyword>
<evidence type="ECO:0000256" key="1">
    <source>
        <dbReference type="SAM" id="MobiDB-lite"/>
    </source>
</evidence>
<dbReference type="EMBL" id="BTRK01000003">
    <property type="protein sequence ID" value="GMR42364.1"/>
    <property type="molecule type" value="Genomic_DNA"/>
</dbReference>
<dbReference type="Proteomes" id="UP001328107">
    <property type="component" value="Unassembled WGS sequence"/>
</dbReference>
<name>A0AAN5CG47_9BILA</name>
<organism evidence="2 3">
    <name type="scientific">Pristionchus mayeri</name>
    <dbReference type="NCBI Taxonomy" id="1317129"/>
    <lineage>
        <taxon>Eukaryota</taxon>
        <taxon>Metazoa</taxon>
        <taxon>Ecdysozoa</taxon>
        <taxon>Nematoda</taxon>
        <taxon>Chromadorea</taxon>
        <taxon>Rhabditida</taxon>
        <taxon>Rhabditina</taxon>
        <taxon>Diplogasteromorpha</taxon>
        <taxon>Diplogasteroidea</taxon>
        <taxon>Neodiplogasteridae</taxon>
        <taxon>Pristionchus</taxon>
    </lineage>
</organism>
<feature type="region of interest" description="Disordered" evidence="1">
    <location>
        <begin position="86"/>
        <end position="106"/>
    </location>
</feature>
<gene>
    <name evidence="2" type="ORF">PMAYCL1PPCAC_12559</name>
</gene>
<evidence type="ECO:0000313" key="3">
    <source>
        <dbReference type="Proteomes" id="UP001328107"/>
    </source>
</evidence>
<protein>
    <submittedName>
        <fullName evidence="2">Uncharacterized protein</fullName>
    </submittedName>
</protein>